<proteinExistence type="predicted"/>
<evidence type="ECO:0000256" key="1">
    <source>
        <dbReference type="ARBA" id="ARBA00000085"/>
    </source>
</evidence>
<evidence type="ECO:0000256" key="2">
    <source>
        <dbReference type="ARBA" id="ARBA00012438"/>
    </source>
</evidence>
<dbReference type="InterPro" id="IPR003661">
    <property type="entry name" value="HisK_dim/P_dom"/>
</dbReference>
<dbReference type="InterPro" id="IPR036097">
    <property type="entry name" value="HisK_dim/P_sf"/>
</dbReference>
<dbReference type="InterPro" id="IPR050956">
    <property type="entry name" value="2C_system_His_kinase"/>
</dbReference>
<dbReference type="GO" id="GO:0000155">
    <property type="term" value="F:phosphorelay sensor kinase activity"/>
    <property type="evidence" value="ECO:0007669"/>
    <property type="project" value="InterPro"/>
</dbReference>
<evidence type="ECO:0000313" key="7">
    <source>
        <dbReference type="Proteomes" id="UP000011116"/>
    </source>
</evidence>
<dbReference type="Gramene" id="HORVU.MOREX.r2.3HG0256040.1">
    <property type="protein sequence ID" value="HORVU.MOREX.r2.3HG0256040.1.CDS.1"/>
    <property type="gene ID" value="HORVU.MOREX.r2.3HG0256040"/>
</dbReference>
<dbReference type="PANTHER" id="PTHR43719:SF28">
    <property type="entry name" value="PEROXIDE STRESS-ACTIVATED HISTIDINE KINASE MAK1-RELATED"/>
    <property type="match status" value="1"/>
</dbReference>
<dbReference type="Proteomes" id="UP000011116">
    <property type="component" value="Chromosome 3H"/>
</dbReference>
<dbReference type="AlphaFoldDB" id="A0A287LIE7"/>
<dbReference type="EnsemblPlants" id="HORVU.MOREX.r3.3HG0306550.1">
    <property type="protein sequence ID" value="HORVU.MOREX.r3.3HG0306550.1.CDS1"/>
    <property type="gene ID" value="HORVU.MOREX.r3.3HG0306550"/>
</dbReference>
<organism evidence="6 7">
    <name type="scientific">Hordeum vulgare subsp. vulgare</name>
    <name type="common">Domesticated barley</name>
    <dbReference type="NCBI Taxonomy" id="112509"/>
    <lineage>
        <taxon>Eukaryota</taxon>
        <taxon>Viridiplantae</taxon>
        <taxon>Streptophyta</taxon>
        <taxon>Embryophyta</taxon>
        <taxon>Tracheophyta</taxon>
        <taxon>Spermatophyta</taxon>
        <taxon>Magnoliopsida</taxon>
        <taxon>Liliopsida</taxon>
        <taxon>Poales</taxon>
        <taxon>Poaceae</taxon>
        <taxon>BOP clade</taxon>
        <taxon>Pooideae</taxon>
        <taxon>Triticodae</taxon>
        <taxon>Triticeae</taxon>
        <taxon>Hordeinae</taxon>
        <taxon>Hordeum</taxon>
    </lineage>
</organism>
<sequence length="74" mass="8036">MLATMSHEIGSPLSEVLRIAELLATTKLDQEQHQLLELMLSSGNAVLQSIDGILGLSKVESGISKNMVFKRNPC</sequence>
<keyword evidence="3" id="KW-0597">Phosphoprotein</keyword>
<evidence type="ECO:0000256" key="4">
    <source>
        <dbReference type="ARBA" id="ARBA00023012"/>
    </source>
</evidence>
<protein>
    <recommendedName>
        <fullName evidence="2">histidine kinase</fullName>
        <ecNumber evidence="2">2.7.13.3</ecNumber>
    </recommendedName>
</protein>
<dbReference type="SMR" id="A0A287LIE7"/>
<dbReference type="PANTHER" id="PTHR43719">
    <property type="entry name" value="TWO-COMPONENT HISTIDINE KINASE"/>
    <property type="match status" value="1"/>
</dbReference>
<reference evidence="6" key="2">
    <citation type="submission" date="2020-10" db="EMBL/GenBank/DDBJ databases">
        <authorList>
            <person name="Scholz U."/>
            <person name="Mascher M."/>
            <person name="Fiebig A."/>
        </authorList>
    </citation>
    <scope>NUCLEOTIDE SEQUENCE [LARGE SCALE GENOMIC DNA]</scope>
    <source>
        <strain evidence="6">cv. Morex</strain>
    </source>
</reference>
<dbReference type="Pfam" id="PF00512">
    <property type="entry name" value="HisKA"/>
    <property type="match status" value="1"/>
</dbReference>
<reference evidence="7" key="1">
    <citation type="journal article" date="2012" name="Nature">
        <title>A physical, genetic and functional sequence assembly of the barley genome.</title>
        <authorList>
            <consortium name="The International Barley Genome Sequencing Consortium"/>
            <person name="Mayer K.F."/>
            <person name="Waugh R."/>
            <person name="Brown J.W."/>
            <person name="Schulman A."/>
            <person name="Langridge P."/>
            <person name="Platzer M."/>
            <person name="Fincher G.B."/>
            <person name="Muehlbauer G.J."/>
            <person name="Sato K."/>
            <person name="Close T.J."/>
            <person name="Wise R.P."/>
            <person name="Stein N."/>
        </authorList>
    </citation>
    <scope>NUCLEOTIDE SEQUENCE [LARGE SCALE GENOMIC DNA]</scope>
    <source>
        <strain evidence="7">cv. Morex</strain>
    </source>
</reference>
<comment type="catalytic activity">
    <reaction evidence="1">
        <text>ATP + protein L-histidine = ADP + protein N-phospho-L-histidine.</text>
        <dbReference type="EC" id="2.7.13.3"/>
    </reaction>
</comment>
<reference evidence="6" key="3">
    <citation type="submission" date="2022-01" db="UniProtKB">
        <authorList>
            <consortium name="EnsemblPlants"/>
        </authorList>
    </citation>
    <scope>IDENTIFICATION</scope>
    <source>
        <strain evidence="6">subsp. vulgare</strain>
    </source>
</reference>
<dbReference type="SUPFAM" id="SSF47384">
    <property type="entry name" value="Homodimeric domain of signal transducing histidine kinase"/>
    <property type="match status" value="1"/>
</dbReference>
<dbReference type="SMART" id="SM00388">
    <property type="entry name" value="HisKA"/>
    <property type="match status" value="1"/>
</dbReference>
<dbReference type="EC" id="2.7.13.3" evidence="2"/>
<evidence type="ECO:0000313" key="6">
    <source>
        <dbReference type="EnsemblPlants" id="HORVU.MOREX.r3.3HG0306550.1.CDS1"/>
    </source>
</evidence>
<evidence type="ECO:0000259" key="5">
    <source>
        <dbReference type="SMART" id="SM00388"/>
    </source>
</evidence>
<evidence type="ECO:0000256" key="3">
    <source>
        <dbReference type="ARBA" id="ARBA00022553"/>
    </source>
</evidence>
<dbReference type="Gene3D" id="1.10.287.130">
    <property type="match status" value="1"/>
</dbReference>
<dbReference type="CDD" id="cd00082">
    <property type="entry name" value="HisKA"/>
    <property type="match status" value="1"/>
</dbReference>
<dbReference type="Gramene" id="HORVU.MOREX.r3.3HG0306550.1">
    <property type="protein sequence ID" value="HORVU.MOREX.r3.3HG0306550.1.CDS1"/>
    <property type="gene ID" value="HORVU.MOREX.r3.3HG0306550"/>
</dbReference>
<name>A0A287LIE7_HORVV</name>
<keyword evidence="7" id="KW-1185">Reference proteome</keyword>
<accession>A0A287LIE7</accession>
<feature type="domain" description="Signal transduction histidine kinase dimerisation/phosphoacceptor" evidence="5">
    <location>
        <begin position="1"/>
        <end position="62"/>
    </location>
</feature>
<keyword evidence="4" id="KW-0902">Two-component regulatory system</keyword>